<evidence type="ECO:0000259" key="1">
    <source>
        <dbReference type="PROSITE" id="PS51186"/>
    </source>
</evidence>
<accession>A0A2J6Q3X8</accession>
<proteinExistence type="predicted"/>
<evidence type="ECO:0000313" key="3">
    <source>
        <dbReference type="Proteomes" id="UP000235672"/>
    </source>
</evidence>
<dbReference type="Gene3D" id="3.40.630.30">
    <property type="match status" value="1"/>
</dbReference>
<dbReference type="SUPFAM" id="SSF55729">
    <property type="entry name" value="Acyl-CoA N-acyltransferases (Nat)"/>
    <property type="match status" value="1"/>
</dbReference>
<dbReference type="PANTHER" id="PTHR42791:SF16">
    <property type="entry name" value="N-ACETYLTRANSFERASE DOMAIN-CONTAINING PROTEIN"/>
    <property type="match status" value="1"/>
</dbReference>
<dbReference type="PANTHER" id="PTHR42791">
    <property type="entry name" value="GNAT FAMILY ACETYLTRANSFERASE"/>
    <property type="match status" value="1"/>
</dbReference>
<keyword evidence="2" id="KW-0012">Acyltransferase</keyword>
<name>A0A2J6Q3X8_9HELO</name>
<dbReference type="InterPro" id="IPR000182">
    <property type="entry name" value="GNAT_dom"/>
</dbReference>
<evidence type="ECO:0000313" key="2">
    <source>
        <dbReference type="EMBL" id="PMD20988.1"/>
    </source>
</evidence>
<dbReference type="Proteomes" id="UP000235672">
    <property type="component" value="Unassembled WGS sequence"/>
</dbReference>
<gene>
    <name evidence="2" type="ORF">NA56DRAFT_749408</name>
</gene>
<keyword evidence="2" id="KW-0808">Transferase</keyword>
<dbReference type="Pfam" id="PF13508">
    <property type="entry name" value="Acetyltransf_7"/>
    <property type="match status" value="1"/>
</dbReference>
<protein>
    <submittedName>
        <fullName evidence="2">Acyl-CoA N-acyltransferase</fullName>
    </submittedName>
</protein>
<dbReference type="InterPro" id="IPR016181">
    <property type="entry name" value="Acyl_CoA_acyltransferase"/>
</dbReference>
<keyword evidence="3" id="KW-1185">Reference proteome</keyword>
<dbReference type="GO" id="GO:0016747">
    <property type="term" value="F:acyltransferase activity, transferring groups other than amino-acyl groups"/>
    <property type="evidence" value="ECO:0007669"/>
    <property type="project" value="InterPro"/>
</dbReference>
<dbReference type="AlphaFoldDB" id="A0A2J6Q3X8"/>
<dbReference type="EMBL" id="KZ613483">
    <property type="protein sequence ID" value="PMD20988.1"/>
    <property type="molecule type" value="Genomic_DNA"/>
</dbReference>
<dbReference type="CDD" id="cd04301">
    <property type="entry name" value="NAT_SF"/>
    <property type="match status" value="1"/>
</dbReference>
<dbReference type="PROSITE" id="PS51186">
    <property type="entry name" value="GNAT"/>
    <property type="match status" value="1"/>
</dbReference>
<feature type="domain" description="N-acetyltransferase" evidence="1">
    <location>
        <begin position="24"/>
        <end position="257"/>
    </location>
</feature>
<reference evidence="2 3" key="1">
    <citation type="submission" date="2016-05" db="EMBL/GenBank/DDBJ databases">
        <title>A degradative enzymes factory behind the ericoid mycorrhizal symbiosis.</title>
        <authorList>
            <consortium name="DOE Joint Genome Institute"/>
            <person name="Martino E."/>
            <person name="Morin E."/>
            <person name="Grelet G."/>
            <person name="Kuo A."/>
            <person name="Kohler A."/>
            <person name="Daghino S."/>
            <person name="Barry K."/>
            <person name="Choi C."/>
            <person name="Cichocki N."/>
            <person name="Clum A."/>
            <person name="Copeland A."/>
            <person name="Hainaut M."/>
            <person name="Haridas S."/>
            <person name="Labutti K."/>
            <person name="Lindquist E."/>
            <person name="Lipzen A."/>
            <person name="Khouja H.-R."/>
            <person name="Murat C."/>
            <person name="Ohm R."/>
            <person name="Olson A."/>
            <person name="Spatafora J."/>
            <person name="Veneault-Fourrey C."/>
            <person name="Henrissat B."/>
            <person name="Grigoriev I."/>
            <person name="Martin F."/>
            <person name="Perotto S."/>
        </authorList>
    </citation>
    <scope>NUCLEOTIDE SEQUENCE [LARGE SCALE GENOMIC DNA]</scope>
    <source>
        <strain evidence="2 3">UAMH 7357</strain>
    </source>
</reference>
<sequence>MSLTANGKANLATSPKTSISSEPIIIRRATLKDAPEMGRVGGRVYYDTPLTSWLWPHRAKYHAQYERHWIERRLALMLNPRNESYVACSSSGQIIGAAQFARLGDDAGAWKRIREIGVLRRVFMWVAAWVFWGYCKVRWWLEGGDKTQNKEAVETFASWCRVDGERYWGSHEERASRWHCQSLVLLPEWQGKGIGKKLMAVVMEKAQRDGVIIGLEASAKGEGLYTKLGFELLGRFTGEAGAVEDVGQGGMMIWYPEGYKKEASSEM</sequence>
<dbReference type="OrthoDB" id="410198at2759"/>
<dbReference type="InterPro" id="IPR052523">
    <property type="entry name" value="Trichothecene_AcTrans"/>
</dbReference>
<organism evidence="2 3">
    <name type="scientific">Hyaloscypha hepaticicola</name>
    <dbReference type="NCBI Taxonomy" id="2082293"/>
    <lineage>
        <taxon>Eukaryota</taxon>
        <taxon>Fungi</taxon>
        <taxon>Dikarya</taxon>
        <taxon>Ascomycota</taxon>
        <taxon>Pezizomycotina</taxon>
        <taxon>Leotiomycetes</taxon>
        <taxon>Helotiales</taxon>
        <taxon>Hyaloscyphaceae</taxon>
        <taxon>Hyaloscypha</taxon>
    </lineage>
</organism>